<reference evidence="12 13" key="1">
    <citation type="journal article" date="2023" name="BMC Biol.">
        <title>The compact genome of the sponge Oopsacas minuta (Hexactinellida) is lacking key metazoan core genes.</title>
        <authorList>
            <person name="Santini S."/>
            <person name="Schenkelaars Q."/>
            <person name="Jourda C."/>
            <person name="Duchesne M."/>
            <person name="Belahbib H."/>
            <person name="Rocher C."/>
            <person name="Selva M."/>
            <person name="Riesgo A."/>
            <person name="Vervoort M."/>
            <person name="Leys S.P."/>
            <person name="Kodjabachian L."/>
            <person name="Le Bivic A."/>
            <person name="Borchiellini C."/>
            <person name="Claverie J.M."/>
            <person name="Renard E."/>
        </authorList>
    </citation>
    <scope>NUCLEOTIDE SEQUENCE [LARGE SCALE GENOMIC DNA]</scope>
    <source>
        <strain evidence="12">SPO-2</strain>
    </source>
</reference>
<evidence type="ECO:0000256" key="10">
    <source>
        <dbReference type="RuleBase" id="RU363075"/>
    </source>
</evidence>
<dbReference type="EC" id="2.4.1.-" evidence="10"/>
<evidence type="ECO:0000256" key="11">
    <source>
        <dbReference type="SAM" id="SignalP"/>
    </source>
</evidence>
<comment type="pathway">
    <text evidence="2">Protein modification; protein glycosylation.</text>
</comment>
<evidence type="ECO:0000313" key="12">
    <source>
        <dbReference type="EMBL" id="KAI6658998.1"/>
    </source>
</evidence>
<feature type="signal peptide" evidence="11">
    <location>
        <begin position="1"/>
        <end position="20"/>
    </location>
</feature>
<evidence type="ECO:0000256" key="4">
    <source>
        <dbReference type="ARBA" id="ARBA00022676"/>
    </source>
</evidence>
<dbReference type="Proteomes" id="UP001165289">
    <property type="component" value="Unassembled WGS sequence"/>
</dbReference>
<feature type="transmembrane region" description="Helical" evidence="10">
    <location>
        <begin position="81"/>
        <end position="103"/>
    </location>
</feature>
<dbReference type="GO" id="GO:0006487">
    <property type="term" value="P:protein N-linked glycosylation"/>
    <property type="evidence" value="ECO:0007669"/>
    <property type="project" value="TreeGrafter"/>
</dbReference>
<dbReference type="InterPro" id="IPR005599">
    <property type="entry name" value="GPI_mannosylTrfase"/>
</dbReference>
<feature type="transmembrane region" description="Helical" evidence="10">
    <location>
        <begin position="348"/>
        <end position="371"/>
    </location>
</feature>
<feature type="transmembrane region" description="Helical" evidence="10">
    <location>
        <begin position="195"/>
        <end position="213"/>
    </location>
</feature>
<dbReference type="AlphaFoldDB" id="A0AAV7KCQ7"/>
<dbReference type="GO" id="GO:0005789">
    <property type="term" value="C:endoplasmic reticulum membrane"/>
    <property type="evidence" value="ECO:0007669"/>
    <property type="project" value="UniProtKB-SubCell"/>
</dbReference>
<feature type="chain" id="PRO_5043372677" description="Mannosyltransferase" evidence="11">
    <location>
        <begin position="21"/>
        <end position="535"/>
    </location>
</feature>
<feature type="transmembrane region" description="Helical" evidence="10">
    <location>
        <begin position="123"/>
        <end position="149"/>
    </location>
</feature>
<comment type="subcellular location">
    <subcellularLocation>
        <location evidence="1 10">Endoplasmic reticulum membrane</location>
        <topology evidence="1 10">Multi-pass membrane protein</topology>
    </subcellularLocation>
</comment>
<feature type="transmembrane region" description="Helical" evidence="10">
    <location>
        <begin position="291"/>
        <end position="310"/>
    </location>
</feature>
<feature type="transmembrane region" description="Helical" evidence="10">
    <location>
        <begin position="316"/>
        <end position="336"/>
    </location>
</feature>
<keyword evidence="5" id="KW-0808">Transferase</keyword>
<dbReference type="GO" id="GO:0000026">
    <property type="term" value="F:alpha-1,2-mannosyltransferase activity"/>
    <property type="evidence" value="ECO:0007669"/>
    <property type="project" value="TreeGrafter"/>
</dbReference>
<protein>
    <recommendedName>
        <fullName evidence="10">Mannosyltransferase</fullName>
        <ecNumber evidence="10">2.4.1.-</ecNumber>
    </recommendedName>
</protein>
<proteinExistence type="inferred from homology"/>
<organism evidence="12 13">
    <name type="scientific">Oopsacas minuta</name>
    <dbReference type="NCBI Taxonomy" id="111878"/>
    <lineage>
        <taxon>Eukaryota</taxon>
        <taxon>Metazoa</taxon>
        <taxon>Porifera</taxon>
        <taxon>Hexactinellida</taxon>
        <taxon>Hexasterophora</taxon>
        <taxon>Lyssacinosida</taxon>
        <taxon>Leucopsacidae</taxon>
        <taxon>Oopsacas</taxon>
    </lineage>
</organism>
<evidence type="ECO:0000256" key="9">
    <source>
        <dbReference type="ARBA" id="ARBA00023136"/>
    </source>
</evidence>
<feature type="transmembrane region" description="Helical" evidence="10">
    <location>
        <begin position="218"/>
        <end position="235"/>
    </location>
</feature>
<name>A0AAV7KCQ7_9METZ</name>
<feature type="transmembrane region" description="Helical" evidence="10">
    <location>
        <begin position="56"/>
        <end position="74"/>
    </location>
</feature>
<evidence type="ECO:0000313" key="13">
    <source>
        <dbReference type="Proteomes" id="UP001165289"/>
    </source>
</evidence>
<comment type="similarity">
    <text evidence="3 10">Belongs to the glycosyltransferase 22 family.</text>
</comment>
<comment type="caution">
    <text evidence="12">The sequence shown here is derived from an EMBL/GenBank/DDBJ whole genome shotgun (WGS) entry which is preliminary data.</text>
</comment>
<accession>A0AAV7KCQ7</accession>
<evidence type="ECO:0000256" key="8">
    <source>
        <dbReference type="ARBA" id="ARBA00022989"/>
    </source>
</evidence>
<feature type="transmembrane region" description="Helical" evidence="10">
    <location>
        <begin position="255"/>
        <end position="279"/>
    </location>
</feature>
<keyword evidence="8 10" id="KW-1133">Transmembrane helix</keyword>
<dbReference type="Pfam" id="PF03901">
    <property type="entry name" value="Glyco_transf_22"/>
    <property type="match status" value="1"/>
</dbReference>
<keyword evidence="4 10" id="KW-0328">Glycosyltransferase</keyword>
<evidence type="ECO:0000256" key="3">
    <source>
        <dbReference type="ARBA" id="ARBA00007063"/>
    </source>
</evidence>
<keyword evidence="6 10" id="KW-0812">Transmembrane</keyword>
<keyword evidence="11" id="KW-0732">Signal</keyword>
<evidence type="ECO:0000256" key="2">
    <source>
        <dbReference type="ARBA" id="ARBA00004922"/>
    </source>
</evidence>
<evidence type="ECO:0000256" key="7">
    <source>
        <dbReference type="ARBA" id="ARBA00022824"/>
    </source>
</evidence>
<evidence type="ECO:0000256" key="1">
    <source>
        <dbReference type="ARBA" id="ARBA00004477"/>
    </source>
</evidence>
<dbReference type="PANTHER" id="PTHR22760">
    <property type="entry name" value="GLYCOSYLTRANSFERASE"/>
    <property type="match status" value="1"/>
</dbReference>
<keyword evidence="7 10" id="KW-0256">Endoplasmic reticulum</keyword>
<sequence>MSYLSTCLLLFLSFLRIFSSLYNIINDCDETFNYWEPLHYILFSQGLQTWEYSPVYAIRSYLYIILHAIPLYPLRYYVSKIVLFYFLRVCLAVFSILVESYFINSVRRRFSTSLSHTLTFVLAVNTGMFISTTAFLPSTFALQFVTLAYTAWWNTNLKLSVFCIAISALIGWPFSAALGLPIAIDIIFIQRRFRLFAFMSAVSLLIIGSALICVDSYYFGRLVFAPMNIILYNIFSKSGPTLYGTEPVTYYLLNLLLNFNIVFLISLLYLPIISISYILNIKSLIIKNSNILLLSSLGPCIWLLIFFSQPHKEERFLYPIYPLLSLYGSVVIHYLANIFRNTRVRQLITALSLIIYSLLSLSRISILVTGYRAPIVLYSLIHYSFEDIPVSDPNTVLCVGREWYRFPSNFFLPSGKITLGFMKSEFRGQLPQKFNIDSREIPEHMNDMNLEELTSYTAYNNCDFIVDIDTGDNSLLEPDFINNTQEWKLIYSYPFLDKINSHRIFRAFYLPFISSSDTYVTYRQYYLLGRVHKNN</sequence>
<evidence type="ECO:0000256" key="6">
    <source>
        <dbReference type="ARBA" id="ARBA00022692"/>
    </source>
</evidence>
<feature type="transmembrane region" description="Helical" evidence="10">
    <location>
        <begin position="161"/>
        <end position="189"/>
    </location>
</feature>
<evidence type="ECO:0000256" key="5">
    <source>
        <dbReference type="ARBA" id="ARBA00022679"/>
    </source>
</evidence>
<keyword evidence="9 10" id="KW-0472">Membrane</keyword>
<gene>
    <name evidence="12" type="ORF">LOD99_14674</name>
</gene>
<dbReference type="EMBL" id="JAKMXF010000066">
    <property type="protein sequence ID" value="KAI6658998.1"/>
    <property type="molecule type" value="Genomic_DNA"/>
</dbReference>
<dbReference type="PANTHER" id="PTHR22760:SF2">
    <property type="entry name" value="ALPHA-1,2-MANNOSYLTRANSFERASE ALG9"/>
    <property type="match status" value="1"/>
</dbReference>
<keyword evidence="13" id="KW-1185">Reference proteome</keyword>